<dbReference type="GO" id="GO:0005581">
    <property type="term" value="C:collagen trimer"/>
    <property type="evidence" value="ECO:0007669"/>
    <property type="project" value="UniProtKB-KW"/>
</dbReference>
<comment type="subcellular location">
    <subcellularLocation>
        <location evidence="1">Secreted</location>
        <location evidence="1">Extracellular space</location>
        <location evidence="1">Extracellular matrix</location>
    </subcellularLocation>
</comment>
<evidence type="ECO:0000313" key="11">
    <source>
        <dbReference type="Proteomes" id="UP000288216"/>
    </source>
</evidence>
<dbReference type="PRINTS" id="PR00453">
    <property type="entry name" value="VWFADOMAIN"/>
</dbReference>
<feature type="domain" description="VWFA" evidence="9">
    <location>
        <begin position="26"/>
        <end position="200"/>
    </location>
</feature>
<keyword evidence="3" id="KW-0272">Extracellular matrix</keyword>
<keyword evidence="6" id="KW-0130">Cell adhesion</keyword>
<evidence type="ECO:0000256" key="8">
    <source>
        <dbReference type="ARBA" id="ARBA00023180"/>
    </source>
</evidence>
<gene>
    <name evidence="10" type="ORF">scyTo_0001701</name>
</gene>
<dbReference type="FunFam" id="3.40.50.410:FF:000001">
    <property type="entry name" value="Collagen, type XII, alpha 1"/>
    <property type="match status" value="1"/>
</dbReference>
<keyword evidence="8" id="KW-0325">Glycoprotein</keyword>
<feature type="domain" description="VWFA" evidence="9">
    <location>
        <begin position="434"/>
        <end position="604"/>
    </location>
</feature>
<feature type="domain" description="VWFA" evidence="9">
    <location>
        <begin position="1520"/>
        <end position="1693"/>
    </location>
</feature>
<feature type="domain" description="VWFA" evidence="9">
    <location>
        <begin position="1053"/>
        <end position="1119"/>
    </location>
</feature>
<sequence length="2678" mass="298891">MLRMPFKCVSVLTPIFVSDPVGHYVDIVFLVDGSQNLARQGFQQIRSLLIKMVNRLDIGIDRYRIGLAQYNGQVHTEFLLNRFQRKDALLSHLKKKYQYKGGSPLKTGRALDYIHKTFFTASAGSRKHEGIPQIAIVITSMRSKDDVTKGANALKNDRIKILSIGVKNSDLQELQTMAFLPNYVFQTKSVNNLPLLARNITAMVHTVSQPNIILDEPRVCQSASVADIVFVVDESSSIGEINFQLIRDFLRNLISVLDVGPEKVQIGLLQYSSITRPEFYLNTFQNKPDILRSVQNMLYRGGATYTGEALKHLKQHYFSPSSGSRLNQGVPQIAVVVTDGKSQDDVSEAASALRHAGVSVFAFGIKDAVESELRKIASYPAESHVELLQDFDLLKKIENRIEKKICTEVLQQVSMVPKQTEQLHQGCVETEEANIFFLVDGSSSIRPESFQDLKRFLVNIVNIFSIGADQVRVAVVQYADNARMEFESTQYTHKTEVERAIKQIVQIKGGTNTGRALTYMKSFVIDAERSRKTRGRSFLITVTDGKSQDDVINPAVELRQQGVTVYAVGVGDASENELQLIAGADERVFYTDNFDALAHIENSIVRDICSKEACSKLDLADIIFLIDGSGSINAKDFLKMKQLIGVLVNKTNLGVDKVQIDWCGAQVADIVFVIDGSESLSAVQFNHMKDFMVGLVNGSDVAADKVQFGAVLYGDNPQTVFQLDQFTNKNGIQNAINGMNPVGGSTHTAKALSYAKGLLDPVEGGRKQFGVPQFLLLFTGGKMEDKQQLKSAAEVIRNSDINIYAIGVENKNKNQLLQIAGFQDNPFYALEFETLGPLMKAMFQKFCDDSKPDCEVHEADVVFLIDGSGSTSASDFKRKKDILKSVVKMFNTGPTKFQFAVVEYSTTPVTIFQLNGTSGQHDLLDRIEKIQQLSQGTMTGKALQFVMDLFQPTTGSRKLQGVPQHLLVITDGKSQDSVVVPANSLRKENINVFAIGVGKANENELLQISGAPERKIYVEKFAELDQIKSRIVHNLCVPPAEAFFPPEMADAADVVFLVEGTQDIQEFKQIQNFMMGITAELNIGLHKNRIGFAQFGRDIKTEFLLKQYANKKDVWNYIKMCQSATVADIVYLVDESSSIGETNFELIRNFLVNVINAMDIGPDKVQIGLIQYSTITTPEFYLNTFQQKREVLDHIRSVPYRKGGTHTGEAINYMVQTYFTESRGSRINQGIPQVAVIITDGKSADDVKVPASALRALGVKVFAFGIKEAVESELQSIASYPASNYVSHIEDFDLLRNVEDQMRKKICNDIVNTLLIEPHQDHIIEQDCGPKSDIIFLIDGSTSIKPDDFQKMKTFMTTFLNKSDVGPNKVQIGVIQFSTDPKLMFQLNKYTSKTDLHSVIDKMPQQFGNTYTGEALTFTADYFDEAKGGRTGIPQYLIVITDGEAHDEVFQPAKAIRDKGVTVFALGVFTAKYSQLLKIGGSHDRAHYVESFDGLAKMEHKISWDMCHSPSDCKWTEKADILFVIDGSGSITSHQFESMRTFMLSLVNRTNVAKNKVRIGALIFGDKPETKFELDVLQTRDDVRKQIMNWTSVGGSTYTVEALQLAKTLLGKTHGGRKEAGVPQFLILITDGQATEKKGLNSTAAAIRDSNVQILAVGVQNAVEEELRMIAGSDDKWFYVHNFTHLEYLSKNISNLICSNTEPDCEVHEADIVFLIDGSGSIAPNDFESIKKFLEYIIKTLRIGPTKFQFALAQYSSTQATEFYLNYTSAQTALFEKIKNIAQLKAGTNTGLALKFVSGFFEQSAGSRKLKGVPQFLLVITDGQSQDSVVVPASNLRKENINVIAIGVGEANADELLQISGAPDRKFHLSGYKELDKIKRRITRELCTKSAQGVHALITVALEGAYKVNQIPQIEFGTGFSYKEQLSIGMEAIGDALLKKIKSVAEKQCCNVNCVCTAEPGRHGYPGNYGMEGSRGLPGLSGHPGIDGEEWNANIFCYPTPDFTSANIQYYCCTRVVMEAMLLMESMESRAHLVSVRTEQVKLATKEPQGYRDKVEELGSKVAKEIQESVDHREKLESLDRKVRKVGVDPEGSRVRMEFLVKTEYMVILEQKDILENLGNLVNMAKKGPKEQEDRGVMLDFLVSRGFEVILDILEAVTVNLYRTFGRIAVRRGVCPAYPTELVFALDRSSDVTPVLFERMKGIVINLLQDMNIAESNCPSGARIAILTYDNEVRSFIRFSDFKRKTLLMKEIEGLRHERSTSKRNIGIGMQFVARNTFKRARNGILVRKIAVFITNGGSQDTKAVSDAVSHFGALAITPVIISFKDIPDIERVFKTVVVLPRQQRTSQELLRRVQLCTLCFANLDIAFVVDDLQRMETAQSETVQHFLYSMVNEFVNSPEPKASDLHPRVALVQYRPDSTPRYGKDPFNLEFGVLDYTAKTLKKRHIQDSFSQLEGSSGIGNTIEWSLKNFFSNLTNQQTYKVIFTIFSGETSINESKLLEISQEAKCKGFTMLALALGEVTNVTVLEEFVSFPFDQHLLHLDRALESEMEYAQRFAVAFLKNLAIGINNYPPAALQRECEGLKSQGTVKTRTSADSDRANIMQNMEESKDSIHVISHIEWMLKLLRNTIVHERGKAEHDRQLSALRTRLTQQNLMLNNGKWTFVVSVIDFLEYSDNS</sequence>
<feature type="domain" description="VWFA" evidence="9">
    <location>
        <begin position="227"/>
        <end position="401"/>
    </location>
</feature>
<comment type="caution">
    <text evidence="10">The sequence shown here is derived from an EMBL/GenBank/DDBJ whole genome shotgun (WGS) entry which is preliminary data.</text>
</comment>
<dbReference type="Pfam" id="PF00092">
    <property type="entry name" value="VWA"/>
    <property type="match status" value="12"/>
</dbReference>
<evidence type="ECO:0000256" key="2">
    <source>
        <dbReference type="ARBA" id="ARBA00022525"/>
    </source>
</evidence>
<evidence type="ECO:0000256" key="6">
    <source>
        <dbReference type="ARBA" id="ARBA00022889"/>
    </source>
</evidence>
<feature type="domain" description="VWFA" evidence="9">
    <location>
        <begin position="1128"/>
        <end position="1302"/>
    </location>
</feature>
<protein>
    <recommendedName>
        <fullName evidence="9">VWFA domain-containing protein</fullName>
    </recommendedName>
</protein>
<dbReference type="FunFam" id="3.40.50.410:FF:000003">
    <property type="entry name" value="Collagen type VI alpha 3 chain"/>
    <property type="match status" value="1"/>
</dbReference>
<keyword evidence="7" id="KW-0176">Collagen</keyword>
<dbReference type="EMBL" id="BFAA01000393">
    <property type="protein sequence ID" value="GCB71791.1"/>
    <property type="molecule type" value="Genomic_DNA"/>
</dbReference>
<dbReference type="CDD" id="cd01472">
    <property type="entry name" value="vWA_collagen"/>
    <property type="match status" value="5"/>
</dbReference>
<keyword evidence="11" id="KW-1185">Reference proteome</keyword>
<dbReference type="SUPFAM" id="SSF53300">
    <property type="entry name" value="vWA-like"/>
    <property type="match status" value="13"/>
</dbReference>
<feature type="domain" description="VWFA" evidence="9">
    <location>
        <begin position="2181"/>
        <end position="2384"/>
    </location>
</feature>
<evidence type="ECO:0000256" key="4">
    <source>
        <dbReference type="ARBA" id="ARBA00022729"/>
    </source>
</evidence>
<evidence type="ECO:0000256" key="3">
    <source>
        <dbReference type="ARBA" id="ARBA00022530"/>
    </source>
</evidence>
<evidence type="ECO:0000256" key="1">
    <source>
        <dbReference type="ARBA" id="ARBA00004498"/>
    </source>
</evidence>
<dbReference type="Gene3D" id="3.40.50.410">
    <property type="entry name" value="von Willebrand factor, type A domain"/>
    <property type="match status" value="13"/>
</dbReference>
<name>A0A401PF96_SCYTO</name>
<dbReference type="CDD" id="cd01450">
    <property type="entry name" value="vWFA_subfamily_ECM"/>
    <property type="match status" value="2"/>
</dbReference>
<dbReference type="PROSITE" id="PS50234">
    <property type="entry name" value="VWFA"/>
    <property type="match status" value="13"/>
</dbReference>
<reference evidence="10 11" key="1">
    <citation type="journal article" date="2018" name="Nat. Ecol. Evol.">
        <title>Shark genomes provide insights into elasmobranch evolution and the origin of vertebrates.</title>
        <authorList>
            <person name="Hara Y"/>
            <person name="Yamaguchi K"/>
            <person name="Onimaru K"/>
            <person name="Kadota M"/>
            <person name="Koyanagi M"/>
            <person name="Keeley SD"/>
            <person name="Tatsumi K"/>
            <person name="Tanaka K"/>
            <person name="Motone F"/>
            <person name="Kageyama Y"/>
            <person name="Nozu R"/>
            <person name="Adachi N"/>
            <person name="Nishimura O"/>
            <person name="Nakagawa R"/>
            <person name="Tanegashima C"/>
            <person name="Kiyatake I"/>
            <person name="Matsumoto R"/>
            <person name="Murakumo K"/>
            <person name="Nishida K"/>
            <person name="Terakita A"/>
            <person name="Kuratani S"/>
            <person name="Sato K"/>
            <person name="Hyodo S Kuraku.S."/>
        </authorList>
    </citation>
    <scope>NUCLEOTIDE SEQUENCE [LARGE SCALE GENOMIC DNA]</scope>
</reference>
<dbReference type="InterPro" id="IPR036465">
    <property type="entry name" value="vWFA_dom_sf"/>
</dbReference>
<proteinExistence type="predicted"/>
<keyword evidence="5" id="KW-0677">Repeat</keyword>
<feature type="domain" description="VWFA" evidence="9">
    <location>
        <begin position="1333"/>
        <end position="1502"/>
    </location>
</feature>
<dbReference type="SMART" id="SM00327">
    <property type="entry name" value="VWA"/>
    <property type="match status" value="11"/>
</dbReference>
<feature type="domain" description="VWFA" evidence="9">
    <location>
        <begin position="621"/>
        <end position="672"/>
    </location>
</feature>
<feature type="domain" description="VWFA" evidence="9">
    <location>
        <begin position="1711"/>
        <end position="1882"/>
    </location>
</feature>
<dbReference type="InterPro" id="IPR002035">
    <property type="entry name" value="VWF_A"/>
</dbReference>
<feature type="domain" description="VWFA" evidence="9">
    <location>
        <begin position="669"/>
        <end position="842"/>
    </location>
</feature>
<dbReference type="OrthoDB" id="10256829at2759"/>
<dbReference type="Proteomes" id="UP000288216">
    <property type="component" value="Unassembled WGS sequence"/>
</dbReference>
<dbReference type="OMA" id="TWDDKEL"/>
<keyword evidence="2" id="KW-0964">Secreted</keyword>
<evidence type="ECO:0000313" key="10">
    <source>
        <dbReference type="EMBL" id="GCB71791.1"/>
    </source>
</evidence>
<dbReference type="STRING" id="75743.A0A401PF96"/>
<feature type="domain" description="VWFA" evidence="9">
    <location>
        <begin position="860"/>
        <end position="1031"/>
    </location>
</feature>
<dbReference type="GO" id="GO:0007155">
    <property type="term" value="P:cell adhesion"/>
    <property type="evidence" value="ECO:0007669"/>
    <property type="project" value="UniProtKB-KW"/>
</dbReference>
<evidence type="ECO:0000256" key="5">
    <source>
        <dbReference type="ARBA" id="ARBA00022737"/>
    </source>
</evidence>
<accession>A0A401PF96</accession>
<dbReference type="PANTHER" id="PTHR24020:SF86">
    <property type="entry name" value="COLLAGEN, TYPE VI, ALPHA 4"/>
    <property type="match status" value="1"/>
</dbReference>
<evidence type="ECO:0000256" key="7">
    <source>
        <dbReference type="ARBA" id="ARBA00023119"/>
    </source>
</evidence>
<dbReference type="PANTHER" id="PTHR24020">
    <property type="entry name" value="COLLAGEN ALPHA"/>
    <property type="match status" value="1"/>
</dbReference>
<keyword evidence="4" id="KW-0732">Signal</keyword>
<evidence type="ECO:0000259" key="9">
    <source>
        <dbReference type="PROSITE" id="PS50234"/>
    </source>
</evidence>
<dbReference type="InterPro" id="IPR050525">
    <property type="entry name" value="ECM_Assembly_Org"/>
</dbReference>
<feature type="domain" description="VWFA" evidence="9">
    <location>
        <begin position="2382"/>
        <end position="2564"/>
    </location>
</feature>
<dbReference type="FunFam" id="3.40.50.410:FF:000004">
    <property type="entry name" value="collagen alpha-6(VI) chain"/>
    <property type="match status" value="7"/>
</dbReference>
<organism evidence="10 11">
    <name type="scientific">Scyliorhinus torazame</name>
    <name type="common">Cloudy catshark</name>
    <name type="synonym">Catulus torazame</name>
    <dbReference type="NCBI Taxonomy" id="75743"/>
    <lineage>
        <taxon>Eukaryota</taxon>
        <taxon>Metazoa</taxon>
        <taxon>Chordata</taxon>
        <taxon>Craniata</taxon>
        <taxon>Vertebrata</taxon>
        <taxon>Chondrichthyes</taxon>
        <taxon>Elasmobranchii</taxon>
        <taxon>Galeomorphii</taxon>
        <taxon>Galeoidea</taxon>
        <taxon>Carcharhiniformes</taxon>
        <taxon>Scyliorhinidae</taxon>
        <taxon>Scyliorhinus</taxon>
    </lineage>
</organism>